<protein>
    <submittedName>
        <fullName evidence="6">ABC transporter substrate-binding protein</fullName>
    </submittedName>
</protein>
<dbReference type="Pfam" id="PF13458">
    <property type="entry name" value="Peripla_BP_6"/>
    <property type="match status" value="1"/>
</dbReference>
<evidence type="ECO:0000256" key="2">
    <source>
        <dbReference type="ARBA" id="ARBA00022448"/>
    </source>
</evidence>
<dbReference type="RefSeq" id="WP_382199470.1">
    <property type="nucleotide sequence ID" value="NZ_JBHTCA010000020.1"/>
</dbReference>
<dbReference type="PRINTS" id="PR00337">
    <property type="entry name" value="LEUILEVALBP"/>
</dbReference>
<keyword evidence="2" id="KW-0813">Transport</keyword>
<comment type="similarity">
    <text evidence="1">Belongs to the leucine-binding protein family.</text>
</comment>
<evidence type="ECO:0000313" key="6">
    <source>
        <dbReference type="EMBL" id="MFC7410831.1"/>
    </source>
</evidence>
<keyword evidence="3" id="KW-0732">Signal</keyword>
<keyword evidence="4" id="KW-0029">Amino-acid transport</keyword>
<dbReference type="InterPro" id="IPR028081">
    <property type="entry name" value="Leu-bd"/>
</dbReference>
<dbReference type="CDD" id="cd06343">
    <property type="entry name" value="PBP1_ABC_ligand_binding-like"/>
    <property type="match status" value="1"/>
</dbReference>
<dbReference type="EMBL" id="JBHTCA010000020">
    <property type="protein sequence ID" value="MFC7410831.1"/>
    <property type="molecule type" value="Genomic_DNA"/>
</dbReference>
<dbReference type="PANTHER" id="PTHR47235">
    <property type="entry name" value="BLR6548 PROTEIN"/>
    <property type="match status" value="1"/>
</dbReference>
<dbReference type="InterPro" id="IPR000709">
    <property type="entry name" value="Leu_Ile_Val-bd"/>
</dbReference>
<dbReference type="SUPFAM" id="SSF53822">
    <property type="entry name" value="Periplasmic binding protein-like I"/>
    <property type="match status" value="1"/>
</dbReference>
<comment type="caution">
    <text evidence="6">The sequence shown here is derived from an EMBL/GenBank/DDBJ whole genome shotgun (WGS) entry which is preliminary data.</text>
</comment>
<feature type="domain" description="Leucine-binding protein" evidence="5">
    <location>
        <begin position="42"/>
        <end position="387"/>
    </location>
</feature>
<evidence type="ECO:0000256" key="4">
    <source>
        <dbReference type="ARBA" id="ARBA00022970"/>
    </source>
</evidence>
<sequence length="400" mass="42561">MLGDSILKWSRQLRRGSMLSLALGVAAASAQDVGVTSTEILLGEVQPMSGPASLIGKAGAAGSKLAIAEINAKGGINGRKLRAIYEDDGYVPARSVSAVKKLIDSDKVFALTGTTGSSHMVAMLPTIEEAKIPTIVHMAPNPAVVNPRRPTVFMIGPDYDWAGFVPISHMIEKMGQKNGKFGILYQDDDFGKALLAGYQKAVKQYGVASVAEIPFKRGAKDFSAEVLNLREKGVTAVYLGTLTTESAAIMGEFRRLGMTPLIGTLWAGQLPAAVKLAAPSGFEYLIPDYYASNYDAAGAKLMEAAKPYLSADDHANFNRYTVSGYVGTLVIAEGIRRCGATVTRACVVDQLNKLKNFDTGGLTGPLSFDNPKAQAVLPIKLFQTDPKNGTVKSVTDFIAY</sequence>
<accession>A0ABW2QN42</accession>
<name>A0ABW2QN42_9BURK</name>
<evidence type="ECO:0000313" key="7">
    <source>
        <dbReference type="Proteomes" id="UP001596501"/>
    </source>
</evidence>
<dbReference type="PANTHER" id="PTHR47235:SF1">
    <property type="entry name" value="BLR6548 PROTEIN"/>
    <property type="match status" value="1"/>
</dbReference>
<keyword evidence="7" id="KW-1185">Reference proteome</keyword>
<evidence type="ECO:0000256" key="3">
    <source>
        <dbReference type="ARBA" id="ARBA00022729"/>
    </source>
</evidence>
<dbReference type="Proteomes" id="UP001596501">
    <property type="component" value="Unassembled WGS sequence"/>
</dbReference>
<evidence type="ECO:0000259" key="5">
    <source>
        <dbReference type="Pfam" id="PF13458"/>
    </source>
</evidence>
<dbReference type="Gene3D" id="3.40.50.2300">
    <property type="match status" value="2"/>
</dbReference>
<evidence type="ECO:0000256" key="1">
    <source>
        <dbReference type="ARBA" id="ARBA00010062"/>
    </source>
</evidence>
<gene>
    <name evidence="6" type="ORF">ACFQPB_18390</name>
</gene>
<dbReference type="InterPro" id="IPR028082">
    <property type="entry name" value="Peripla_BP_I"/>
</dbReference>
<proteinExistence type="inferred from homology"/>
<organism evidence="6 7">
    <name type="scientific">Hydrogenophaga atypica</name>
    <dbReference type="NCBI Taxonomy" id="249409"/>
    <lineage>
        <taxon>Bacteria</taxon>
        <taxon>Pseudomonadati</taxon>
        <taxon>Pseudomonadota</taxon>
        <taxon>Betaproteobacteria</taxon>
        <taxon>Burkholderiales</taxon>
        <taxon>Comamonadaceae</taxon>
        <taxon>Hydrogenophaga</taxon>
    </lineage>
</organism>
<reference evidence="7" key="1">
    <citation type="journal article" date="2019" name="Int. J. Syst. Evol. Microbiol.">
        <title>The Global Catalogue of Microorganisms (GCM) 10K type strain sequencing project: providing services to taxonomists for standard genome sequencing and annotation.</title>
        <authorList>
            <consortium name="The Broad Institute Genomics Platform"/>
            <consortium name="The Broad Institute Genome Sequencing Center for Infectious Disease"/>
            <person name="Wu L."/>
            <person name="Ma J."/>
        </authorList>
    </citation>
    <scope>NUCLEOTIDE SEQUENCE [LARGE SCALE GENOMIC DNA]</scope>
    <source>
        <strain evidence="7">CGMCC 1.12371</strain>
    </source>
</reference>